<evidence type="ECO:0000256" key="2">
    <source>
        <dbReference type="PROSITE-ProRule" id="PRU00335"/>
    </source>
</evidence>
<comment type="caution">
    <text evidence="4">The sequence shown here is derived from an EMBL/GenBank/DDBJ whole genome shotgun (WGS) entry which is preliminary data.</text>
</comment>
<evidence type="ECO:0000256" key="1">
    <source>
        <dbReference type="ARBA" id="ARBA00023125"/>
    </source>
</evidence>
<dbReference type="EMBL" id="JANQBD010000010">
    <property type="protein sequence ID" value="MCR8632523.1"/>
    <property type="molecule type" value="Genomic_DNA"/>
</dbReference>
<dbReference type="SUPFAM" id="SSF48498">
    <property type="entry name" value="Tetracyclin repressor-like, C-terminal domain"/>
    <property type="match status" value="1"/>
</dbReference>
<dbReference type="Pfam" id="PF00440">
    <property type="entry name" value="TetR_N"/>
    <property type="match status" value="1"/>
</dbReference>
<dbReference type="SUPFAM" id="SSF46689">
    <property type="entry name" value="Homeodomain-like"/>
    <property type="match status" value="1"/>
</dbReference>
<evidence type="ECO:0000313" key="4">
    <source>
        <dbReference type="EMBL" id="MCR8632523.1"/>
    </source>
</evidence>
<dbReference type="Gene3D" id="1.10.357.10">
    <property type="entry name" value="Tetracycline Repressor, domain 2"/>
    <property type="match status" value="1"/>
</dbReference>
<keyword evidence="5" id="KW-1185">Reference proteome</keyword>
<organism evidence="4 5">
    <name type="scientific">Paenibacillus radicis</name>
    <name type="common">ex Xue et al. 2023</name>
    <dbReference type="NCBI Taxonomy" id="2972489"/>
    <lineage>
        <taxon>Bacteria</taxon>
        <taxon>Bacillati</taxon>
        <taxon>Bacillota</taxon>
        <taxon>Bacilli</taxon>
        <taxon>Bacillales</taxon>
        <taxon>Paenibacillaceae</taxon>
        <taxon>Paenibacillus</taxon>
    </lineage>
</organism>
<dbReference type="Proteomes" id="UP001300012">
    <property type="component" value="Unassembled WGS sequence"/>
</dbReference>
<gene>
    <name evidence="4" type="ORF">NV381_15060</name>
</gene>
<dbReference type="InterPro" id="IPR009057">
    <property type="entry name" value="Homeodomain-like_sf"/>
</dbReference>
<dbReference type="PANTHER" id="PTHR43479:SF11">
    <property type="entry name" value="ACREF_ENVCD OPERON REPRESSOR-RELATED"/>
    <property type="match status" value="1"/>
</dbReference>
<sequence length="202" mass="23083">MSPRTKEQNDEIRERRKLQIIETAELLFIRNGMNLDIRDVAQAAQLGYGTVYHYYNNKHLLIHDIMESGFSAAEETAQQLNAPQSPLSLLHTYLQCLPDSWTKSRAAFAIYKKASENFSMFEPDIQQAYNNRFEKFIYMPVVTLIQKAISLQELPNKLDPHRTANTLLGALIGAFSIYSGHDNQRFDANFTADVLIKGILEV</sequence>
<dbReference type="PANTHER" id="PTHR43479">
    <property type="entry name" value="ACREF/ENVCD OPERON REPRESSOR-RELATED"/>
    <property type="match status" value="1"/>
</dbReference>
<feature type="DNA-binding region" description="H-T-H motif" evidence="2">
    <location>
        <begin position="36"/>
        <end position="55"/>
    </location>
</feature>
<dbReference type="PROSITE" id="PS50977">
    <property type="entry name" value="HTH_TETR_2"/>
    <property type="match status" value="1"/>
</dbReference>
<proteinExistence type="predicted"/>
<reference evidence="4 5" key="1">
    <citation type="submission" date="2022-08" db="EMBL/GenBank/DDBJ databases">
        <title>Paenibacillus endoradicis sp. nov., Paenibacillus radicibacter sp. nov and Paenibacillus pararadicis sp. nov., three cold-adapted plant growth-promoting bacteria isolated from root of Larix gmelinii in Great Khingan.</title>
        <authorList>
            <person name="Xue H."/>
        </authorList>
    </citation>
    <scope>NUCLEOTIDE SEQUENCE [LARGE SCALE GENOMIC DNA]</scope>
    <source>
        <strain evidence="4 5">N5-1-1-5</strain>
    </source>
</reference>
<dbReference type="InterPro" id="IPR001647">
    <property type="entry name" value="HTH_TetR"/>
</dbReference>
<dbReference type="InterPro" id="IPR036271">
    <property type="entry name" value="Tet_transcr_reg_TetR-rel_C_sf"/>
</dbReference>
<dbReference type="PRINTS" id="PR00455">
    <property type="entry name" value="HTHTETR"/>
</dbReference>
<keyword evidence="1 2" id="KW-0238">DNA-binding</keyword>
<evidence type="ECO:0000313" key="5">
    <source>
        <dbReference type="Proteomes" id="UP001300012"/>
    </source>
</evidence>
<evidence type="ECO:0000259" key="3">
    <source>
        <dbReference type="PROSITE" id="PS50977"/>
    </source>
</evidence>
<accession>A0ABT1YH55</accession>
<dbReference type="RefSeq" id="WP_258214112.1">
    <property type="nucleotide sequence ID" value="NZ_JANQBD010000010.1"/>
</dbReference>
<dbReference type="InterPro" id="IPR050624">
    <property type="entry name" value="HTH-type_Tx_Regulator"/>
</dbReference>
<protein>
    <submittedName>
        <fullName evidence="4">TetR/AcrR family transcriptional regulator</fullName>
    </submittedName>
</protein>
<feature type="domain" description="HTH tetR-type" evidence="3">
    <location>
        <begin position="14"/>
        <end position="73"/>
    </location>
</feature>
<name>A0ABT1YH55_9BACL</name>